<reference evidence="6 7" key="1">
    <citation type="submission" date="2023-02" db="EMBL/GenBank/DDBJ databases">
        <title>Genome sequencing required for Actinomycetospora new species description.</title>
        <authorList>
            <person name="Saimee Y."/>
            <person name="Duangmal K."/>
        </authorList>
    </citation>
    <scope>NUCLEOTIDE SEQUENCE [LARGE SCALE GENOMIC DNA]</scope>
    <source>
        <strain evidence="6 7">DW7H6</strain>
    </source>
</reference>
<keyword evidence="3" id="KW-0804">Transcription</keyword>
<evidence type="ECO:0000256" key="1">
    <source>
        <dbReference type="ARBA" id="ARBA00023015"/>
    </source>
</evidence>
<keyword evidence="7" id="KW-1185">Reference proteome</keyword>
<organism evidence="6 7">
    <name type="scientific">Actinomycetospora lemnae</name>
    <dbReference type="NCBI Taxonomy" id="3019891"/>
    <lineage>
        <taxon>Bacteria</taxon>
        <taxon>Bacillati</taxon>
        <taxon>Actinomycetota</taxon>
        <taxon>Actinomycetes</taxon>
        <taxon>Pseudonocardiales</taxon>
        <taxon>Pseudonocardiaceae</taxon>
        <taxon>Actinomycetospora</taxon>
    </lineage>
</organism>
<dbReference type="Proteomes" id="UP001300763">
    <property type="component" value="Unassembled WGS sequence"/>
</dbReference>
<feature type="DNA-binding region" description="H-T-H motif" evidence="4">
    <location>
        <begin position="35"/>
        <end position="54"/>
    </location>
</feature>
<evidence type="ECO:0000313" key="6">
    <source>
        <dbReference type="EMBL" id="MDD7968846.1"/>
    </source>
</evidence>
<feature type="domain" description="HTH tetR-type" evidence="5">
    <location>
        <begin position="12"/>
        <end position="72"/>
    </location>
</feature>
<dbReference type="EMBL" id="JAQZAO010000016">
    <property type="protein sequence ID" value="MDD7968846.1"/>
    <property type="molecule type" value="Genomic_DNA"/>
</dbReference>
<sequence length="198" mass="21500">MTTRMTRAEQTERNRELVLAAARRVFLARGYAGARLDVIAEEAGFSKGVVYSQFAGKAELFLALLEQRIAERAAENEDLAAGQAGLEGLRALLLANARRSEEGGGWTQLVIEFRVAAARDAELNARYAALHVRALEEFGAAVATVLERGGLVPSHPPRTLAELIFCLDAGRELERAAGTARLELDVVVDLVSRFVEPL</sequence>
<evidence type="ECO:0000256" key="4">
    <source>
        <dbReference type="PROSITE-ProRule" id="PRU00335"/>
    </source>
</evidence>
<dbReference type="InterPro" id="IPR050109">
    <property type="entry name" value="HTH-type_TetR-like_transc_reg"/>
</dbReference>
<protein>
    <submittedName>
        <fullName evidence="6">Helix-turn-helix domain containing protein</fullName>
    </submittedName>
</protein>
<evidence type="ECO:0000256" key="3">
    <source>
        <dbReference type="ARBA" id="ARBA00023163"/>
    </source>
</evidence>
<dbReference type="InterPro" id="IPR009057">
    <property type="entry name" value="Homeodomain-like_sf"/>
</dbReference>
<dbReference type="Pfam" id="PF00440">
    <property type="entry name" value="TetR_N"/>
    <property type="match status" value="1"/>
</dbReference>
<evidence type="ECO:0000259" key="5">
    <source>
        <dbReference type="PROSITE" id="PS50977"/>
    </source>
</evidence>
<dbReference type="PANTHER" id="PTHR30055:SF234">
    <property type="entry name" value="HTH-TYPE TRANSCRIPTIONAL REGULATOR BETI"/>
    <property type="match status" value="1"/>
</dbReference>
<dbReference type="InterPro" id="IPR036271">
    <property type="entry name" value="Tet_transcr_reg_TetR-rel_C_sf"/>
</dbReference>
<comment type="caution">
    <text evidence="6">The sequence shown here is derived from an EMBL/GenBank/DDBJ whole genome shotgun (WGS) entry which is preliminary data.</text>
</comment>
<dbReference type="PANTHER" id="PTHR30055">
    <property type="entry name" value="HTH-TYPE TRANSCRIPTIONAL REGULATOR RUTR"/>
    <property type="match status" value="1"/>
</dbReference>
<name>A0ABT5T156_9PSEU</name>
<dbReference type="SUPFAM" id="SSF48498">
    <property type="entry name" value="Tetracyclin repressor-like, C-terminal domain"/>
    <property type="match status" value="1"/>
</dbReference>
<dbReference type="SUPFAM" id="SSF46689">
    <property type="entry name" value="Homeodomain-like"/>
    <property type="match status" value="1"/>
</dbReference>
<keyword evidence="1" id="KW-0805">Transcription regulation</keyword>
<keyword evidence="2 4" id="KW-0238">DNA-binding</keyword>
<accession>A0ABT5T156</accession>
<dbReference type="InterPro" id="IPR001647">
    <property type="entry name" value="HTH_TetR"/>
</dbReference>
<dbReference type="PRINTS" id="PR00455">
    <property type="entry name" value="HTHTETR"/>
</dbReference>
<dbReference type="RefSeq" id="WP_274203376.1">
    <property type="nucleotide sequence ID" value="NZ_JAQZAO010000016.1"/>
</dbReference>
<gene>
    <name evidence="6" type="ORF">PGB27_26160</name>
</gene>
<proteinExistence type="predicted"/>
<dbReference type="PROSITE" id="PS50977">
    <property type="entry name" value="HTH_TETR_2"/>
    <property type="match status" value="1"/>
</dbReference>
<evidence type="ECO:0000313" key="7">
    <source>
        <dbReference type="Proteomes" id="UP001300763"/>
    </source>
</evidence>
<dbReference type="Gene3D" id="1.10.357.10">
    <property type="entry name" value="Tetracycline Repressor, domain 2"/>
    <property type="match status" value="1"/>
</dbReference>
<evidence type="ECO:0000256" key="2">
    <source>
        <dbReference type="ARBA" id="ARBA00023125"/>
    </source>
</evidence>